<evidence type="ECO:0000256" key="8">
    <source>
        <dbReference type="ARBA" id="ARBA00022840"/>
    </source>
</evidence>
<dbReference type="PROSITE" id="PS51698">
    <property type="entry name" value="U_BOX"/>
    <property type="match status" value="1"/>
</dbReference>
<evidence type="ECO:0000259" key="11">
    <source>
        <dbReference type="PROSITE" id="PS50011"/>
    </source>
</evidence>
<dbReference type="FunFam" id="3.30.200.20:FF:000162">
    <property type="entry name" value="Adenine nucleotide alpha hydrolase-like domain kinase"/>
    <property type="match status" value="1"/>
</dbReference>
<dbReference type="InterPro" id="IPR014729">
    <property type="entry name" value="Rossmann-like_a/b/a_fold"/>
</dbReference>
<sequence>MVRRPRRRARPAGVPRSRWPCAGTAAAAGARRGGPPPAWSPPVAASRSSTSSRPSPSSRPHVRKGGASPPLGPLLPLFSSLPISVRNLNRQRPDHVFLSPRRGAGEAGERVPVEKMEREVVEIYAQDRRARAQEVFLPFRRLCARRTVETVVLEGDNVAEALVSYAAESGVRSLVVGSASLTWLRRMLRLRDVPFMVLKTMPSSCNVFVVSRHRVAIKFANLARTSKSNNAKVQSISHKAFSQIQRDWMQDKQSLNNLVDDEIPKYSGKSSLDSCSQVCSSPSTSSNAIKSSESHGRGILGSLGRKTPRREWNKDIDAIGQCKEVRYVALSSVEESQPVGEVATLRKELKDTLMMYDRACENLADAKEKIQILSGECRDDVNKVQDALQREEEFKQAVVDEKTKHLQAVGAVEMAKESFAREAYSKHKAEFVANMVSTEKAKVVDALLSTGKSCRQYSRHEIELATDYFSDAKKIGEGGYGNVYRCTLDHTEVAVKVIQQDSNDKTDEFLREVEILSKLHHPNLVLLLGFCPEIGCLVYEYMENGSLEDQLINNKGQPLHWFLRFQIIFEVSCGLAFLHGTKPEPIVHRDLKPGNILLDKNYVSKIGDVGFAKLISDLVPEGLTEYRDTVIAGTLFYMDPEYQLTGTVRPKSDLYALGVIILQLLTGKRPHGLICSVEDAIEKGILSDILDRSQTDWPIAEAEMLAKLGLRCTALKCRDRPNLESEVLPEMENILSRVTASLKLENIIAPSHFICPILQEVMENPYVAADGHTYEHRAIKAWLKKHEVSPVTNQRLPHRSIIPNHSLHAAIQQWKLRTSF</sequence>
<evidence type="ECO:0000256" key="1">
    <source>
        <dbReference type="ARBA" id="ARBA00000900"/>
    </source>
</evidence>
<evidence type="ECO:0000313" key="13">
    <source>
        <dbReference type="EMBL" id="CAL5053450.1"/>
    </source>
</evidence>
<proteinExistence type="predicted"/>
<comment type="pathway">
    <text evidence="2">Protein modification; protein ubiquitination.</text>
</comment>
<dbReference type="PROSITE" id="PS00108">
    <property type="entry name" value="PROTEIN_KINASE_ST"/>
    <property type="match status" value="1"/>
</dbReference>
<evidence type="ECO:0000256" key="5">
    <source>
        <dbReference type="ARBA" id="ARBA00022741"/>
    </source>
</evidence>
<dbReference type="Pfam" id="PF00069">
    <property type="entry name" value="Pkinase"/>
    <property type="match status" value="1"/>
</dbReference>
<evidence type="ECO:0000256" key="9">
    <source>
        <dbReference type="PROSITE-ProRule" id="PRU10141"/>
    </source>
</evidence>
<dbReference type="InterPro" id="IPR008271">
    <property type="entry name" value="Ser/Thr_kinase_AS"/>
</dbReference>
<dbReference type="AlphaFoldDB" id="A0ABC9E7G5"/>
<keyword evidence="5 9" id="KW-0547">Nucleotide-binding</keyword>
<evidence type="ECO:0000259" key="12">
    <source>
        <dbReference type="PROSITE" id="PS51698"/>
    </source>
</evidence>
<dbReference type="CDD" id="cd16655">
    <property type="entry name" value="RING-Ubox_WDSUB1-like"/>
    <property type="match status" value="1"/>
</dbReference>
<evidence type="ECO:0000256" key="3">
    <source>
        <dbReference type="ARBA" id="ARBA00012483"/>
    </source>
</evidence>
<protein>
    <recommendedName>
        <fullName evidence="3">RING-type E3 ubiquitin transferase</fullName>
        <ecNumber evidence="3">2.3.2.27</ecNumber>
    </recommendedName>
</protein>
<feature type="domain" description="U-box" evidence="12">
    <location>
        <begin position="748"/>
        <end position="820"/>
    </location>
</feature>
<reference evidence="13 14" key="2">
    <citation type="submission" date="2024-10" db="EMBL/GenBank/DDBJ databases">
        <authorList>
            <person name="Ryan C."/>
        </authorList>
    </citation>
    <scope>NUCLEOTIDE SEQUENCE [LARGE SCALE GENOMIC DNA]</scope>
</reference>
<dbReference type="PANTHER" id="PTHR45647">
    <property type="entry name" value="OS02G0152300 PROTEIN"/>
    <property type="match status" value="1"/>
</dbReference>
<dbReference type="InterPro" id="IPR017441">
    <property type="entry name" value="Protein_kinase_ATP_BS"/>
</dbReference>
<evidence type="ECO:0000256" key="7">
    <source>
        <dbReference type="ARBA" id="ARBA00022786"/>
    </source>
</evidence>
<feature type="domain" description="Protein kinase" evidence="11">
    <location>
        <begin position="469"/>
        <end position="735"/>
    </location>
</feature>
<dbReference type="InterPro" id="IPR003613">
    <property type="entry name" value="Ubox_domain"/>
</dbReference>
<keyword evidence="14" id="KW-1185">Reference proteome</keyword>
<dbReference type="Proteomes" id="UP001497457">
    <property type="component" value="Chromosome 36b"/>
</dbReference>
<keyword evidence="8 9" id="KW-0067">ATP-binding</keyword>
<dbReference type="Gene3D" id="3.40.50.620">
    <property type="entry name" value="HUPs"/>
    <property type="match status" value="1"/>
</dbReference>
<keyword evidence="6" id="KW-0418">Kinase</keyword>
<evidence type="ECO:0000256" key="2">
    <source>
        <dbReference type="ARBA" id="ARBA00004906"/>
    </source>
</evidence>
<feature type="binding site" evidence="9">
    <location>
        <position position="496"/>
    </location>
    <ligand>
        <name>ATP</name>
        <dbReference type="ChEBI" id="CHEBI:30616"/>
    </ligand>
</feature>
<dbReference type="SUPFAM" id="SSF57850">
    <property type="entry name" value="RING/U-box"/>
    <property type="match status" value="1"/>
</dbReference>
<evidence type="ECO:0000313" key="14">
    <source>
        <dbReference type="Proteomes" id="UP001497457"/>
    </source>
</evidence>
<evidence type="ECO:0000256" key="10">
    <source>
        <dbReference type="SAM" id="MobiDB-lite"/>
    </source>
</evidence>
<gene>
    <name evidence="13" type="ORF">URODEC1_LOCUS93252</name>
</gene>
<dbReference type="Pfam" id="PF04564">
    <property type="entry name" value="U-box"/>
    <property type="match status" value="1"/>
</dbReference>
<dbReference type="PANTHER" id="PTHR45647:SF65">
    <property type="entry name" value="U-BOX DOMAIN-CONTAINING PROTEIN KINASE FAMILY PROTEIN"/>
    <property type="match status" value="1"/>
</dbReference>
<organism evidence="13 14">
    <name type="scientific">Urochloa decumbens</name>
    <dbReference type="NCBI Taxonomy" id="240449"/>
    <lineage>
        <taxon>Eukaryota</taxon>
        <taxon>Viridiplantae</taxon>
        <taxon>Streptophyta</taxon>
        <taxon>Embryophyta</taxon>
        <taxon>Tracheophyta</taxon>
        <taxon>Spermatophyta</taxon>
        <taxon>Magnoliopsida</taxon>
        <taxon>Liliopsida</taxon>
        <taxon>Poales</taxon>
        <taxon>Poaceae</taxon>
        <taxon>PACMAD clade</taxon>
        <taxon>Panicoideae</taxon>
        <taxon>Panicodae</taxon>
        <taxon>Paniceae</taxon>
        <taxon>Melinidinae</taxon>
        <taxon>Urochloa</taxon>
    </lineage>
</organism>
<comment type="catalytic activity">
    <reaction evidence="1">
        <text>S-ubiquitinyl-[E2 ubiquitin-conjugating enzyme]-L-cysteine + [acceptor protein]-L-lysine = [E2 ubiquitin-conjugating enzyme]-L-cysteine + N(6)-ubiquitinyl-[acceptor protein]-L-lysine.</text>
        <dbReference type="EC" id="2.3.2.27"/>
    </reaction>
</comment>
<evidence type="ECO:0000256" key="6">
    <source>
        <dbReference type="ARBA" id="ARBA00022777"/>
    </source>
</evidence>
<dbReference type="GO" id="GO:0061630">
    <property type="term" value="F:ubiquitin protein ligase activity"/>
    <property type="evidence" value="ECO:0007669"/>
    <property type="project" value="UniProtKB-EC"/>
</dbReference>
<dbReference type="SUPFAM" id="SSF52402">
    <property type="entry name" value="Adenine nucleotide alpha hydrolases-like"/>
    <property type="match status" value="1"/>
</dbReference>
<dbReference type="InterPro" id="IPR000719">
    <property type="entry name" value="Prot_kinase_dom"/>
</dbReference>
<accession>A0ABC9E7G5</accession>
<dbReference type="EMBL" id="OZ075146">
    <property type="protein sequence ID" value="CAL5053450.1"/>
    <property type="molecule type" value="Genomic_DNA"/>
</dbReference>
<dbReference type="SUPFAM" id="SSF56112">
    <property type="entry name" value="Protein kinase-like (PK-like)"/>
    <property type="match status" value="1"/>
</dbReference>
<dbReference type="InterPro" id="IPR011009">
    <property type="entry name" value="Kinase-like_dom_sf"/>
</dbReference>
<feature type="compositionally biased region" description="Low complexity" evidence="10">
    <location>
        <begin position="41"/>
        <end position="70"/>
    </location>
</feature>
<reference evidence="14" key="1">
    <citation type="submission" date="2024-06" db="EMBL/GenBank/DDBJ databases">
        <authorList>
            <person name="Ryan C."/>
        </authorList>
    </citation>
    <scope>NUCLEOTIDE SEQUENCE [LARGE SCALE GENOMIC DNA]</scope>
</reference>
<dbReference type="Gene3D" id="1.10.510.10">
    <property type="entry name" value="Transferase(Phosphotransferase) domain 1"/>
    <property type="match status" value="1"/>
</dbReference>
<dbReference type="PROSITE" id="PS50011">
    <property type="entry name" value="PROTEIN_KINASE_DOM"/>
    <property type="match status" value="1"/>
</dbReference>
<feature type="compositionally biased region" description="Basic residues" evidence="10">
    <location>
        <begin position="1"/>
        <end position="10"/>
    </location>
</feature>
<dbReference type="GO" id="GO:0005524">
    <property type="term" value="F:ATP binding"/>
    <property type="evidence" value="ECO:0007669"/>
    <property type="project" value="UniProtKB-UniRule"/>
</dbReference>
<feature type="region of interest" description="Disordered" evidence="10">
    <location>
        <begin position="285"/>
        <end position="305"/>
    </location>
</feature>
<keyword evidence="4" id="KW-0808">Transferase</keyword>
<dbReference type="SMART" id="SM00220">
    <property type="entry name" value="S_TKc"/>
    <property type="match status" value="1"/>
</dbReference>
<dbReference type="Gene3D" id="3.30.200.20">
    <property type="entry name" value="Phosphorylase Kinase, domain 1"/>
    <property type="match status" value="1"/>
</dbReference>
<name>A0ABC9E7G5_9POAL</name>
<dbReference type="InterPro" id="IPR051348">
    <property type="entry name" value="U-box_ubiquitin_ligases"/>
</dbReference>
<dbReference type="Gene3D" id="3.30.40.10">
    <property type="entry name" value="Zinc/RING finger domain, C3HC4 (zinc finger)"/>
    <property type="match status" value="1"/>
</dbReference>
<dbReference type="GO" id="GO:0016301">
    <property type="term" value="F:kinase activity"/>
    <property type="evidence" value="ECO:0007669"/>
    <property type="project" value="UniProtKB-KW"/>
</dbReference>
<dbReference type="GO" id="GO:0016567">
    <property type="term" value="P:protein ubiquitination"/>
    <property type="evidence" value="ECO:0007669"/>
    <property type="project" value="UniProtKB-ARBA"/>
</dbReference>
<dbReference type="PROSITE" id="PS00107">
    <property type="entry name" value="PROTEIN_KINASE_ATP"/>
    <property type="match status" value="1"/>
</dbReference>
<keyword evidence="7" id="KW-0833">Ubl conjugation pathway</keyword>
<feature type="compositionally biased region" description="Low complexity" evidence="10">
    <location>
        <begin position="11"/>
        <end position="30"/>
    </location>
</feature>
<evidence type="ECO:0000256" key="4">
    <source>
        <dbReference type="ARBA" id="ARBA00022679"/>
    </source>
</evidence>
<feature type="region of interest" description="Disordered" evidence="10">
    <location>
        <begin position="1"/>
        <end position="70"/>
    </location>
</feature>
<dbReference type="EC" id="2.3.2.27" evidence="3"/>
<dbReference type="SMART" id="SM00504">
    <property type="entry name" value="Ubox"/>
    <property type="match status" value="1"/>
</dbReference>
<dbReference type="InterPro" id="IPR013083">
    <property type="entry name" value="Znf_RING/FYVE/PHD"/>
</dbReference>